<dbReference type="OrthoDB" id="9905086at2"/>
<organism evidence="1 2">
    <name type="scientific">Leptospira gomenensis</name>
    <dbReference type="NCBI Taxonomy" id="2484974"/>
    <lineage>
        <taxon>Bacteria</taxon>
        <taxon>Pseudomonadati</taxon>
        <taxon>Spirochaetota</taxon>
        <taxon>Spirochaetia</taxon>
        <taxon>Leptospirales</taxon>
        <taxon>Leptospiraceae</taxon>
        <taxon>Leptospira</taxon>
    </lineage>
</organism>
<evidence type="ECO:0000313" key="1">
    <source>
        <dbReference type="EMBL" id="TGK31674.1"/>
    </source>
</evidence>
<sequence length="212" mass="23603">MKRIRSVFPTAFFFLILYCSNFGDDECRRRCNASFQSCSSTLFVSTLYSPLNQTPDIVDEESFNNDTFFNRELLDYPEVKPVQLNGNISPAADVDIYKISIYSNETFVLPVKKLSGSALCELFRGGDDDTNNTDVPGPVLSSAGILSANFLQLRVSYPDILYLRCAATVDSTYSIYFGMDPNNANAQNGRALSQFALLSCLSMKNECTSLCR</sequence>
<reference evidence="1" key="1">
    <citation type="journal article" date="2019" name="PLoS Negl. Trop. Dis.">
        <title>Revisiting the worldwide diversity of Leptospira species in the environment.</title>
        <authorList>
            <person name="Vincent A.T."/>
            <person name="Schiettekatte O."/>
            <person name="Bourhy P."/>
            <person name="Veyrier F.J."/>
            <person name="Picardeau M."/>
        </authorList>
    </citation>
    <scope>NUCLEOTIDE SEQUENCE [LARGE SCALE GENOMIC DNA]</scope>
    <source>
        <strain evidence="1">201800299</strain>
    </source>
</reference>
<gene>
    <name evidence="1" type="ORF">EHQ17_12875</name>
</gene>
<keyword evidence="2" id="KW-1185">Reference proteome</keyword>
<dbReference type="EMBL" id="RQFA01000061">
    <property type="protein sequence ID" value="TGK31674.1"/>
    <property type="molecule type" value="Genomic_DNA"/>
</dbReference>
<dbReference type="Proteomes" id="UP000298277">
    <property type="component" value="Unassembled WGS sequence"/>
</dbReference>
<protein>
    <submittedName>
        <fullName evidence="1">Uncharacterized protein</fullName>
    </submittedName>
</protein>
<proteinExistence type="predicted"/>
<name>A0A5F1Y8H1_9LEPT</name>
<comment type="caution">
    <text evidence="1">The sequence shown here is derived from an EMBL/GenBank/DDBJ whole genome shotgun (WGS) entry which is preliminary data.</text>
</comment>
<dbReference type="RefSeq" id="WP_135591976.1">
    <property type="nucleotide sequence ID" value="NZ_RQEZ01000101.1"/>
</dbReference>
<dbReference type="AlphaFoldDB" id="A0A5F1Y8H1"/>
<accession>A0A5F1Y8H1</accession>
<evidence type="ECO:0000313" key="2">
    <source>
        <dbReference type="Proteomes" id="UP000298277"/>
    </source>
</evidence>